<name>A0A1H1R4T7_9ACTN</name>
<dbReference type="PANTHER" id="PTHR39160:SF4">
    <property type="entry name" value="RESUSCITATION-PROMOTING FACTOR RPFB"/>
    <property type="match status" value="1"/>
</dbReference>
<feature type="domain" description="G5" evidence="6">
    <location>
        <begin position="196"/>
        <end position="276"/>
    </location>
</feature>
<keyword evidence="2 5" id="KW-0732">Signal</keyword>
<evidence type="ECO:0000256" key="1">
    <source>
        <dbReference type="ARBA" id="ARBA00010830"/>
    </source>
</evidence>
<dbReference type="STRING" id="630515.SAMN04489812_1501"/>
<dbReference type="SMART" id="SM01208">
    <property type="entry name" value="G5"/>
    <property type="match status" value="1"/>
</dbReference>
<dbReference type="Pfam" id="PF07501">
    <property type="entry name" value="G5"/>
    <property type="match status" value="1"/>
</dbReference>
<reference evidence="7 8" key="1">
    <citation type="submission" date="2016-10" db="EMBL/GenBank/DDBJ databases">
        <authorList>
            <person name="de Groot N.N."/>
        </authorList>
    </citation>
    <scope>NUCLEOTIDE SEQUENCE [LARGE SCALE GENOMIC DNA]</scope>
    <source>
        <strain evidence="7 8">DSM 21800</strain>
    </source>
</reference>
<dbReference type="InterPro" id="IPR051933">
    <property type="entry name" value="Resuscitation_pf_RpfB"/>
</dbReference>
<feature type="compositionally biased region" description="Basic and acidic residues" evidence="4">
    <location>
        <begin position="207"/>
        <end position="223"/>
    </location>
</feature>
<dbReference type="Pfam" id="PF03990">
    <property type="entry name" value="DUF348"/>
    <property type="match status" value="3"/>
</dbReference>
<evidence type="ECO:0000256" key="3">
    <source>
        <dbReference type="ARBA" id="ARBA00022801"/>
    </source>
</evidence>
<keyword evidence="8" id="KW-1185">Reference proteome</keyword>
<dbReference type="GO" id="GO:0016787">
    <property type="term" value="F:hydrolase activity"/>
    <property type="evidence" value="ECO:0007669"/>
    <property type="project" value="UniProtKB-KW"/>
</dbReference>
<dbReference type="EMBL" id="LT629772">
    <property type="protein sequence ID" value="SDS30536.1"/>
    <property type="molecule type" value="Genomic_DNA"/>
</dbReference>
<dbReference type="Gene3D" id="2.20.230.10">
    <property type="entry name" value="Resuscitation-promoting factor rpfb"/>
    <property type="match status" value="1"/>
</dbReference>
<proteinExistence type="inferred from homology"/>
<dbReference type="Proteomes" id="UP000199103">
    <property type="component" value="Chromosome I"/>
</dbReference>
<accession>A0A1H1R4T7</accession>
<dbReference type="InterPro" id="IPR011098">
    <property type="entry name" value="G5_dom"/>
</dbReference>
<evidence type="ECO:0000256" key="5">
    <source>
        <dbReference type="SAM" id="SignalP"/>
    </source>
</evidence>
<dbReference type="AlphaFoldDB" id="A0A1H1R4T7"/>
<comment type="similarity">
    <text evidence="1">Belongs to the transglycosylase family. Rpf subfamily.</text>
</comment>
<protein>
    <submittedName>
        <fullName evidence="7">Uncharacterized conserved protein YabE, contains G5 and tandem DUF348 domains</fullName>
    </submittedName>
</protein>
<dbReference type="CDD" id="cd13925">
    <property type="entry name" value="RPF"/>
    <property type="match status" value="1"/>
</dbReference>
<evidence type="ECO:0000256" key="4">
    <source>
        <dbReference type="SAM" id="MobiDB-lite"/>
    </source>
</evidence>
<feature type="compositionally biased region" description="Low complexity" evidence="4">
    <location>
        <begin position="336"/>
        <end position="345"/>
    </location>
</feature>
<dbReference type="Gene3D" id="1.10.530.10">
    <property type="match status" value="1"/>
</dbReference>
<dbReference type="PROSITE" id="PS51109">
    <property type="entry name" value="G5"/>
    <property type="match status" value="1"/>
</dbReference>
<feature type="signal peptide" evidence="5">
    <location>
        <begin position="1"/>
        <end position="25"/>
    </location>
</feature>
<gene>
    <name evidence="7" type="ORF">SAMN04489812_1501</name>
</gene>
<dbReference type="SUPFAM" id="SSF53955">
    <property type="entry name" value="Lysozyme-like"/>
    <property type="match status" value="1"/>
</dbReference>
<dbReference type="InterPro" id="IPR010618">
    <property type="entry name" value="RPF"/>
</dbReference>
<evidence type="ECO:0000313" key="7">
    <source>
        <dbReference type="EMBL" id="SDS30536.1"/>
    </source>
</evidence>
<feature type="compositionally biased region" description="Acidic residues" evidence="4">
    <location>
        <begin position="313"/>
        <end position="335"/>
    </location>
</feature>
<dbReference type="PANTHER" id="PTHR39160">
    <property type="entry name" value="CELL WALL-BINDING PROTEIN YOCH"/>
    <property type="match status" value="1"/>
</dbReference>
<dbReference type="Pfam" id="PF06737">
    <property type="entry name" value="Transglycosylas"/>
    <property type="match status" value="1"/>
</dbReference>
<feature type="compositionally biased region" description="Acidic residues" evidence="4">
    <location>
        <begin position="277"/>
        <end position="303"/>
    </location>
</feature>
<evidence type="ECO:0000256" key="2">
    <source>
        <dbReference type="ARBA" id="ARBA00022729"/>
    </source>
</evidence>
<dbReference type="RefSeq" id="WP_172836093.1">
    <property type="nucleotide sequence ID" value="NZ_LT629772.1"/>
</dbReference>
<sequence length="421" mass="44084">MRKIIPIAVASAVVAAASGGTFAYAAADKQVTVSVDGQQQTINTFSGTVGGVLADRGIKVGEHDQVAPAADAKLSEGTEIAVQYGRPVTVQVDGKSKTFWTTAKSVGDAMKLAGMDKPQLEVSTSRDTAIGRKGLSWTVDSVKQVTITADGKSKKLKTSASTVGAALQEAKISADDDDLVSTPKSAALKNGETIKVTDVVTKTEKKTESVDFKSTERKTKSLEQGETQVETEGKAGERTSTYLVTSYDGKEHQRRLISKEITTEPIDKVTLVGTGEVTEDTSDDEATDDETSSDDSSNDDGSADDNSSSDDKSDSDDSGSDDSGSDDSGSDDSSDDGAPSVPSGSVWDKIAECESGGDWSINTGNGFYGGLQFTLQTWHGFGGSGMPNNASREEQIRIAKKVQAEQGWGAWPVCSGKAGLR</sequence>
<feature type="region of interest" description="Disordered" evidence="4">
    <location>
        <begin position="267"/>
        <end position="351"/>
    </location>
</feature>
<dbReference type="InterPro" id="IPR023346">
    <property type="entry name" value="Lysozyme-like_dom_sf"/>
</dbReference>
<feature type="chain" id="PRO_5009258419" evidence="5">
    <location>
        <begin position="26"/>
        <end position="421"/>
    </location>
</feature>
<organism evidence="7 8">
    <name type="scientific">Microlunatus soli</name>
    <dbReference type="NCBI Taxonomy" id="630515"/>
    <lineage>
        <taxon>Bacteria</taxon>
        <taxon>Bacillati</taxon>
        <taxon>Actinomycetota</taxon>
        <taxon>Actinomycetes</taxon>
        <taxon>Propionibacteriales</taxon>
        <taxon>Propionibacteriaceae</taxon>
        <taxon>Microlunatus</taxon>
    </lineage>
</organism>
<evidence type="ECO:0000313" key="8">
    <source>
        <dbReference type="Proteomes" id="UP000199103"/>
    </source>
</evidence>
<keyword evidence="3" id="KW-0378">Hydrolase</keyword>
<feature type="region of interest" description="Disordered" evidence="4">
    <location>
        <begin position="207"/>
        <end position="242"/>
    </location>
</feature>
<evidence type="ECO:0000259" key="6">
    <source>
        <dbReference type="PROSITE" id="PS51109"/>
    </source>
</evidence>
<dbReference type="InterPro" id="IPR007137">
    <property type="entry name" value="DUF348"/>
</dbReference>